<proteinExistence type="predicted"/>
<feature type="domain" description="Phospholipid/glycerol acyltransferase" evidence="3">
    <location>
        <begin position="94"/>
        <end position="231"/>
    </location>
</feature>
<keyword evidence="2" id="KW-1133">Transmembrane helix</keyword>
<evidence type="ECO:0000256" key="2">
    <source>
        <dbReference type="SAM" id="Phobius"/>
    </source>
</evidence>
<dbReference type="EMBL" id="KF900542">
    <property type="protein sequence ID" value="AIE98712.1"/>
    <property type="molecule type" value="Genomic_DNA"/>
</dbReference>
<dbReference type="SMART" id="SM00563">
    <property type="entry name" value="PlsC"/>
    <property type="match status" value="1"/>
</dbReference>
<dbReference type="SUPFAM" id="SSF69593">
    <property type="entry name" value="Glycerol-3-phosphate (1)-acyltransferase"/>
    <property type="match status" value="1"/>
</dbReference>
<feature type="transmembrane region" description="Helical" evidence="2">
    <location>
        <begin position="443"/>
        <end position="464"/>
    </location>
</feature>
<dbReference type="AlphaFoldDB" id="A0A075GAK3"/>
<keyword evidence="2" id="KW-0472">Membrane</keyword>
<feature type="transmembrane region" description="Helical" evidence="2">
    <location>
        <begin position="388"/>
        <end position="411"/>
    </location>
</feature>
<accession>A0A075GAK3</accession>
<dbReference type="GO" id="GO:0008654">
    <property type="term" value="P:phospholipid biosynthetic process"/>
    <property type="evidence" value="ECO:0007669"/>
    <property type="project" value="TreeGrafter"/>
</dbReference>
<evidence type="ECO:0000259" key="3">
    <source>
        <dbReference type="SMART" id="SM00563"/>
    </source>
</evidence>
<dbReference type="Pfam" id="PF01553">
    <property type="entry name" value="Acyltransferase"/>
    <property type="match status" value="1"/>
</dbReference>
<feature type="region of interest" description="Disordered" evidence="1">
    <location>
        <begin position="1"/>
        <end position="23"/>
    </location>
</feature>
<dbReference type="EC" id="2.3.1.15" evidence="4"/>
<keyword evidence="4" id="KW-0808">Transferase</keyword>
<dbReference type="InterPro" id="IPR002123">
    <property type="entry name" value="Plipid/glycerol_acylTrfase"/>
</dbReference>
<organism evidence="4">
    <name type="scientific">uncultured marine group II/III euryarchaeote KM3_07_G11</name>
    <dbReference type="NCBI Taxonomy" id="1457840"/>
    <lineage>
        <taxon>Archaea</taxon>
        <taxon>Methanobacteriati</taxon>
        <taxon>Methanobacteriota</taxon>
        <taxon>environmental samples</taxon>
    </lineage>
</organism>
<feature type="compositionally biased region" description="Polar residues" evidence="1">
    <location>
        <begin position="1"/>
        <end position="12"/>
    </location>
</feature>
<keyword evidence="2" id="KW-0812">Transmembrane</keyword>
<gene>
    <name evidence="4" type="primary">GAT</name>
</gene>
<reference evidence="4" key="1">
    <citation type="journal article" date="2014" name="Genome Biol. Evol.">
        <title>Pangenome evidence for extensive interdomain horizontal transfer affecting lineage core and shell genes in uncultured planktonic thaumarchaeota and euryarchaeota.</title>
        <authorList>
            <person name="Deschamps P."/>
            <person name="Zivanovic Y."/>
            <person name="Moreira D."/>
            <person name="Rodriguez-Valera F."/>
            <person name="Lopez-Garcia P."/>
        </authorList>
    </citation>
    <scope>NUCLEOTIDE SEQUENCE</scope>
</reference>
<keyword evidence="4" id="KW-0012">Acyltransferase</keyword>
<feature type="transmembrane region" description="Helical" evidence="2">
    <location>
        <begin position="484"/>
        <end position="514"/>
    </location>
</feature>
<dbReference type="InterPro" id="IPR052744">
    <property type="entry name" value="GPAT/DAPAT"/>
</dbReference>
<evidence type="ECO:0000256" key="1">
    <source>
        <dbReference type="SAM" id="MobiDB-lite"/>
    </source>
</evidence>
<dbReference type="PANTHER" id="PTHR31605">
    <property type="entry name" value="GLYCEROL-3-PHOSPHATE O-ACYLTRANSFERASE 1"/>
    <property type="match status" value="1"/>
</dbReference>
<evidence type="ECO:0000313" key="4">
    <source>
        <dbReference type="EMBL" id="AIE98712.1"/>
    </source>
</evidence>
<dbReference type="PANTHER" id="PTHR31605:SF0">
    <property type="entry name" value="GLYCEROL-3-PHOSPHATE O-ACYLTRANSFERASE 1"/>
    <property type="match status" value="1"/>
</dbReference>
<dbReference type="GO" id="GO:0004366">
    <property type="term" value="F:glycerol-3-phosphate O-acyltransferase activity"/>
    <property type="evidence" value="ECO:0007669"/>
    <property type="project" value="UniProtKB-EC"/>
</dbReference>
<name>A0A075GAK3_9EURY</name>
<sequence>MQPLDSCQSGQSAGVMADEVDHRGEELPALSKRSGNVNLERILKLHKPDFSEKSVMTPGFWPLIRVMLHYGRRHVLKSTSYHYHSDDPNDGPGVLAVAWHTAGLIDPLPIVLTIDKPFVFAGRQDVLTGPIIGWWGRRMGVQPLLRQAERQRGHVDDDTAKRVNSSSMLTVASKLAHGHASVLMPEGHSHTEWHIIRFRTGPIRSALNASALARELGNEPPVILPVGLTYRDPHAWFTDLAVEFSEPLKLPELADTDHGKHLMAGEWIEPDRETTLAVRNELRDSLGSLAPDAPDFETWRAWLLLGQLNSTSNGSPCTTWQEEVFAARFIRDRLRGSSGRVWQGPEACGREDLASTSNLTTRAREAASTLHEMNLDGRATQQVPRTQFIAKISLVTVLFPLILALAPFALLGNGLQWLVGWGLARYNGEAIDKRTTFHMMPTVLGAVFFRPVVHLTSAAALLHYDTTIASIFSDILPTSLAIYPVYLFLAFLIIWVSTDICTVFCRELFFYHLIDIRREWRTLRAHRSAAWKPLQTQLDDLTSSLDALK</sequence>
<protein>
    <submittedName>
        <fullName evidence="4">1-acyl-sn-glycerol-3-phosphate acyltransferase (GAT)</fullName>
        <ecNumber evidence="4">2.3.1.15</ecNumber>
    </submittedName>
</protein>
<dbReference type="GO" id="GO:0016287">
    <property type="term" value="F:glycerone-phosphate O-acyltransferase activity"/>
    <property type="evidence" value="ECO:0007669"/>
    <property type="project" value="TreeGrafter"/>
</dbReference>